<evidence type="ECO:0000256" key="1">
    <source>
        <dbReference type="SAM" id="Phobius"/>
    </source>
</evidence>
<comment type="caution">
    <text evidence="2">The sequence shown here is derived from an EMBL/GenBank/DDBJ whole genome shotgun (WGS) entry which is preliminary data.</text>
</comment>
<sequence>MIDSGWLNIGSFVFGLIAWILPVGKLLRNNKQGNQKWFTFSVMSMSACAVSLCFQIIEIYYLVTIEDWSALSDTIGFVTFAATVLLIVTIILNTITLMVYRDKKQST</sequence>
<keyword evidence="1" id="KW-0472">Membrane</keyword>
<gene>
    <name evidence="2" type="ORF">RWE15_05150</name>
</gene>
<dbReference type="EMBL" id="JAWDIP010000003">
    <property type="protein sequence ID" value="MDY0393965.1"/>
    <property type="molecule type" value="Genomic_DNA"/>
</dbReference>
<evidence type="ECO:0000313" key="3">
    <source>
        <dbReference type="Proteomes" id="UP001281447"/>
    </source>
</evidence>
<feature type="transmembrane region" description="Helical" evidence="1">
    <location>
        <begin position="75"/>
        <end position="100"/>
    </location>
</feature>
<name>A0ABU5C3R9_9BACI</name>
<keyword evidence="3" id="KW-1185">Reference proteome</keyword>
<feature type="transmembrane region" description="Helical" evidence="1">
    <location>
        <begin position="39"/>
        <end position="63"/>
    </location>
</feature>
<feature type="transmembrane region" description="Helical" evidence="1">
    <location>
        <begin position="6"/>
        <end position="27"/>
    </location>
</feature>
<accession>A0ABU5C3R9</accession>
<reference evidence="2 3" key="1">
    <citation type="submission" date="2023-10" db="EMBL/GenBank/DDBJ databases">
        <title>Virgibacillus halophilus 5B73C genome.</title>
        <authorList>
            <person name="Miliotis G."/>
            <person name="Sengupta P."/>
            <person name="Hameed A."/>
            <person name="Chuvochina M."/>
            <person name="Mcdonagh F."/>
            <person name="Simpson A.C."/>
            <person name="Singh N.K."/>
            <person name="Rekha P.D."/>
            <person name="Raman K."/>
            <person name="Hugenholtz P."/>
            <person name="Venkateswaran K."/>
        </authorList>
    </citation>
    <scope>NUCLEOTIDE SEQUENCE [LARGE SCALE GENOMIC DNA]</scope>
    <source>
        <strain evidence="2 3">5B73C</strain>
    </source>
</reference>
<evidence type="ECO:0008006" key="4">
    <source>
        <dbReference type="Google" id="ProtNLM"/>
    </source>
</evidence>
<dbReference type="Proteomes" id="UP001281447">
    <property type="component" value="Unassembled WGS sequence"/>
</dbReference>
<evidence type="ECO:0000313" key="2">
    <source>
        <dbReference type="EMBL" id="MDY0393965.1"/>
    </source>
</evidence>
<protein>
    <recommendedName>
        <fullName evidence="4">Cytochrome c oxidase subunit 4</fullName>
    </recommendedName>
</protein>
<keyword evidence="1" id="KW-0812">Transmembrane</keyword>
<proteinExistence type="predicted"/>
<keyword evidence="1" id="KW-1133">Transmembrane helix</keyword>
<dbReference type="RefSeq" id="WP_390357307.1">
    <property type="nucleotide sequence ID" value="NZ_JBHUIZ010000015.1"/>
</dbReference>
<organism evidence="2 3">
    <name type="scientific">Tigheibacillus halophilus</name>
    <dbReference type="NCBI Taxonomy" id="361280"/>
    <lineage>
        <taxon>Bacteria</taxon>
        <taxon>Bacillati</taxon>
        <taxon>Bacillota</taxon>
        <taxon>Bacilli</taxon>
        <taxon>Bacillales</taxon>
        <taxon>Bacillaceae</taxon>
        <taxon>Tigheibacillus</taxon>
    </lineage>
</organism>